<feature type="modified residue" description="4-aspartylphosphate" evidence="5">
    <location>
        <position position="71"/>
    </location>
</feature>
<accession>A0ABW8H7C4</accession>
<dbReference type="InterPro" id="IPR039420">
    <property type="entry name" value="WalR-like"/>
</dbReference>
<keyword evidence="2" id="KW-0805">Transcription regulation</keyword>
<dbReference type="CDD" id="cd06170">
    <property type="entry name" value="LuxR_C_like"/>
    <property type="match status" value="1"/>
</dbReference>
<evidence type="ECO:0000256" key="3">
    <source>
        <dbReference type="ARBA" id="ARBA00023125"/>
    </source>
</evidence>
<protein>
    <submittedName>
        <fullName evidence="8">Response regulator</fullName>
    </submittedName>
</protein>
<organism evidence="8 9">
    <name type="scientific">Streptomyces ardesiacus</name>
    <dbReference type="NCBI Taxonomy" id="285564"/>
    <lineage>
        <taxon>Bacteria</taxon>
        <taxon>Bacillati</taxon>
        <taxon>Actinomycetota</taxon>
        <taxon>Actinomycetes</taxon>
        <taxon>Kitasatosporales</taxon>
        <taxon>Streptomycetaceae</taxon>
        <taxon>Streptomyces</taxon>
    </lineage>
</organism>
<evidence type="ECO:0000313" key="9">
    <source>
        <dbReference type="Proteomes" id="UP001617907"/>
    </source>
</evidence>
<dbReference type="SMART" id="SM00421">
    <property type="entry name" value="HTH_LUXR"/>
    <property type="match status" value="1"/>
</dbReference>
<dbReference type="PRINTS" id="PR00038">
    <property type="entry name" value="HTHLUXR"/>
</dbReference>
<sequence length="244" mass="25197">MTDADRPPDGPLPGAAGPIRLLVADDQFLVRSGLAALLRAAPGMEVVGEAADGAEAVALAARTRPDVVLMDIRMPGLTGIQATERIIAEAVDPAPRVLVLTTFDLDEYVYGALRAGACGFLLKDAGPERLLAAIAAVHGGDALFAPAVTRRLVEAFTRMTEAGRTDAPDAGPPPALTALTGREAEVLELVARGLSNAEAADRLFISEATVKTHLNRTMSKLGLTSRAQAVVVAYETGLVTPGGG</sequence>
<evidence type="ECO:0000256" key="2">
    <source>
        <dbReference type="ARBA" id="ARBA00023015"/>
    </source>
</evidence>
<proteinExistence type="predicted"/>
<keyword evidence="4" id="KW-0804">Transcription</keyword>
<name>A0ABW8H7C4_9ACTN</name>
<dbReference type="InterPro" id="IPR016032">
    <property type="entry name" value="Sig_transdc_resp-reg_C-effctor"/>
</dbReference>
<dbReference type="Pfam" id="PF00072">
    <property type="entry name" value="Response_reg"/>
    <property type="match status" value="1"/>
</dbReference>
<dbReference type="Gene3D" id="3.40.50.2300">
    <property type="match status" value="1"/>
</dbReference>
<gene>
    <name evidence="8" type="ORF">ACIQFM_10450</name>
</gene>
<evidence type="ECO:0000259" key="6">
    <source>
        <dbReference type="PROSITE" id="PS50043"/>
    </source>
</evidence>
<dbReference type="Proteomes" id="UP001617907">
    <property type="component" value="Unassembled WGS sequence"/>
</dbReference>
<keyword evidence="1 5" id="KW-0597">Phosphoprotein</keyword>
<dbReference type="InterPro" id="IPR001789">
    <property type="entry name" value="Sig_transdc_resp-reg_receiver"/>
</dbReference>
<evidence type="ECO:0000256" key="5">
    <source>
        <dbReference type="PROSITE-ProRule" id="PRU00169"/>
    </source>
</evidence>
<dbReference type="Pfam" id="PF00196">
    <property type="entry name" value="GerE"/>
    <property type="match status" value="1"/>
</dbReference>
<dbReference type="SUPFAM" id="SSF52172">
    <property type="entry name" value="CheY-like"/>
    <property type="match status" value="1"/>
</dbReference>
<evidence type="ECO:0000313" key="8">
    <source>
        <dbReference type="EMBL" id="MFJ6036671.1"/>
    </source>
</evidence>
<dbReference type="InterPro" id="IPR058245">
    <property type="entry name" value="NreC/VraR/RcsB-like_REC"/>
</dbReference>
<feature type="domain" description="HTH luxR-type" evidence="6">
    <location>
        <begin position="172"/>
        <end position="237"/>
    </location>
</feature>
<comment type="caution">
    <text evidence="8">The sequence shown here is derived from an EMBL/GenBank/DDBJ whole genome shotgun (WGS) entry which is preliminary data.</text>
</comment>
<dbReference type="InterPro" id="IPR011006">
    <property type="entry name" value="CheY-like_superfamily"/>
</dbReference>
<dbReference type="EMBL" id="JBIVPC010000005">
    <property type="protein sequence ID" value="MFJ6036671.1"/>
    <property type="molecule type" value="Genomic_DNA"/>
</dbReference>
<dbReference type="InterPro" id="IPR000792">
    <property type="entry name" value="Tscrpt_reg_LuxR_C"/>
</dbReference>
<dbReference type="SMART" id="SM00448">
    <property type="entry name" value="REC"/>
    <property type="match status" value="1"/>
</dbReference>
<feature type="domain" description="Response regulatory" evidence="7">
    <location>
        <begin position="20"/>
        <end position="138"/>
    </location>
</feature>
<dbReference type="RefSeq" id="WP_350890833.1">
    <property type="nucleotide sequence ID" value="NZ_JBEOTR010000011.1"/>
</dbReference>
<evidence type="ECO:0000256" key="1">
    <source>
        <dbReference type="ARBA" id="ARBA00022553"/>
    </source>
</evidence>
<dbReference type="PROSITE" id="PS50043">
    <property type="entry name" value="HTH_LUXR_2"/>
    <property type="match status" value="1"/>
</dbReference>
<dbReference type="SUPFAM" id="SSF46894">
    <property type="entry name" value="C-terminal effector domain of the bipartite response regulators"/>
    <property type="match status" value="1"/>
</dbReference>
<keyword evidence="9" id="KW-1185">Reference proteome</keyword>
<reference evidence="8 9" key="1">
    <citation type="submission" date="2024-10" db="EMBL/GenBank/DDBJ databases">
        <title>The Natural Products Discovery Center: Release of the First 8490 Sequenced Strains for Exploring Actinobacteria Biosynthetic Diversity.</title>
        <authorList>
            <person name="Kalkreuter E."/>
            <person name="Kautsar S.A."/>
            <person name="Yang D."/>
            <person name="Bader C.D."/>
            <person name="Teijaro C.N."/>
            <person name="Fluegel L."/>
            <person name="Davis C.M."/>
            <person name="Simpson J.R."/>
            <person name="Lauterbach L."/>
            <person name="Steele A.D."/>
            <person name="Gui C."/>
            <person name="Meng S."/>
            <person name="Li G."/>
            <person name="Viehrig K."/>
            <person name="Ye F."/>
            <person name="Su P."/>
            <person name="Kiefer A.F."/>
            <person name="Nichols A."/>
            <person name="Cepeda A.J."/>
            <person name="Yan W."/>
            <person name="Fan B."/>
            <person name="Jiang Y."/>
            <person name="Adhikari A."/>
            <person name="Zheng C.-J."/>
            <person name="Schuster L."/>
            <person name="Cowan T.M."/>
            <person name="Smanski M.J."/>
            <person name="Chevrette M.G."/>
            <person name="De Carvalho L.P.S."/>
            <person name="Shen B."/>
        </authorList>
    </citation>
    <scope>NUCLEOTIDE SEQUENCE [LARGE SCALE GENOMIC DNA]</scope>
    <source>
        <strain evidence="8 9">NPDC093086</strain>
    </source>
</reference>
<keyword evidence="3" id="KW-0238">DNA-binding</keyword>
<evidence type="ECO:0000256" key="4">
    <source>
        <dbReference type="ARBA" id="ARBA00023163"/>
    </source>
</evidence>
<dbReference type="PANTHER" id="PTHR43214:SF24">
    <property type="entry name" value="TRANSCRIPTIONAL REGULATORY PROTEIN NARL-RELATED"/>
    <property type="match status" value="1"/>
</dbReference>
<dbReference type="PANTHER" id="PTHR43214">
    <property type="entry name" value="TWO-COMPONENT RESPONSE REGULATOR"/>
    <property type="match status" value="1"/>
</dbReference>
<dbReference type="PROSITE" id="PS50110">
    <property type="entry name" value="RESPONSE_REGULATORY"/>
    <property type="match status" value="1"/>
</dbReference>
<evidence type="ECO:0000259" key="7">
    <source>
        <dbReference type="PROSITE" id="PS50110"/>
    </source>
</evidence>
<dbReference type="CDD" id="cd17535">
    <property type="entry name" value="REC_NarL-like"/>
    <property type="match status" value="1"/>
</dbReference>